<feature type="binding site" evidence="9">
    <location>
        <position position="174"/>
    </location>
    <ligand>
        <name>cob(II)alamin</name>
        <dbReference type="ChEBI" id="CHEBI:16304"/>
    </ligand>
</feature>
<feature type="binding site" evidence="9">
    <location>
        <position position="221"/>
    </location>
    <ligand>
        <name>cob(II)alamin</name>
        <dbReference type="ChEBI" id="CHEBI:16304"/>
    </ligand>
</feature>
<feature type="binding site" evidence="9">
    <location>
        <position position="228"/>
    </location>
    <ligand>
        <name>tRNA</name>
        <dbReference type="ChEBI" id="CHEBI:17843"/>
    </ligand>
</feature>
<dbReference type="PANTHER" id="PTHR30002:SF4">
    <property type="entry name" value="EPOXYQUEUOSINE REDUCTASE"/>
    <property type="match status" value="1"/>
</dbReference>
<comment type="subunit">
    <text evidence="9">Monomer.</text>
</comment>
<dbReference type="InterPro" id="IPR017900">
    <property type="entry name" value="4Fe4S_Fe_S_CS"/>
</dbReference>
<evidence type="ECO:0000313" key="11">
    <source>
        <dbReference type="EMBL" id="WWA48037.1"/>
    </source>
</evidence>
<dbReference type="PROSITE" id="PS00198">
    <property type="entry name" value="4FE4S_FER_1"/>
    <property type="match status" value="1"/>
</dbReference>
<feature type="binding site" evidence="9">
    <location>
        <position position="199"/>
    </location>
    <ligand>
        <name>[4Fe-4S] cluster</name>
        <dbReference type="ChEBI" id="CHEBI:49883"/>
        <label>1</label>
    </ligand>
</feature>
<evidence type="ECO:0000256" key="7">
    <source>
        <dbReference type="ARBA" id="ARBA00023004"/>
    </source>
</evidence>
<dbReference type="Pfam" id="PF13484">
    <property type="entry name" value="Fer4_16"/>
    <property type="match status" value="1"/>
</dbReference>
<keyword evidence="2 9" id="KW-0963">Cytoplasm</keyword>
<evidence type="ECO:0000256" key="5">
    <source>
        <dbReference type="ARBA" id="ARBA00022785"/>
    </source>
</evidence>
<sequence>MSEARENAALREDLLAEARRLGFVAVGIAPAADDPERARRLREWIAAGYHGTMGWMEDRAEVRQGPQAMWPEAKSVIALGMSYAPDRDPLALEGDRERARISVYAQGRDYHDTVKKAAKALARWLVARAPEARLKVFVDTAPVMEKPLGEAAGIGWQGKHTNLVSREHGSWLFLAAIYTTLDLEPATPHRDNCGSCRACQDACPTDAFPEPYRIDARRCISYLTIEHKGPIPHEFRKAIGNRIYGCDDCLAVCPWNKFADAAARNRAFLPRAELVAPRLDALLTLDDAAFRKLFSGSPIKRIGRDRFVRNCLIAAGNSGNPALTGPVRALVDDPDPAVAEAARWAMRELTPAP</sequence>
<dbReference type="EC" id="1.17.99.6" evidence="9"/>
<evidence type="ECO:0000313" key="12">
    <source>
        <dbReference type="Proteomes" id="UP001335183"/>
    </source>
</evidence>
<dbReference type="Gene3D" id="3.30.70.20">
    <property type="match status" value="1"/>
</dbReference>
<evidence type="ECO:0000256" key="6">
    <source>
        <dbReference type="ARBA" id="ARBA00023002"/>
    </source>
</evidence>
<comment type="similarity">
    <text evidence="9">Belongs to the QueG family.</text>
</comment>
<comment type="subcellular location">
    <subcellularLocation>
        <location evidence="9">Cytoplasm</location>
    </subcellularLocation>
</comment>
<feature type="binding site" evidence="9">
    <location>
        <position position="139"/>
    </location>
    <ligand>
        <name>cob(II)alamin</name>
        <dbReference type="ChEBI" id="CHEBI:16304"/>
    </ligand>
</feature>
<keyword evidence="12" id="KW-1185">Reference proteome</keyword>
<feature type="binding site" evidence="9">
    <location>
        <position position="219"/>
    </location>
    <ligand>
        <name>[4Fe-4S] cluster</name>
        <dbReference type="ChEBI" id="CHEBI:49883"/>
        <label>2</label>
    </ligand>
</feature>
<comment type="cofactor">
    <cofactor evidence="9">
        <name>[4Fe-4S] cluster</name>
        <dbReference type="ChEBI" id="CHEBI:49883"/>
    </cofactor>
    <text evidence="9">Binds 2 [4Fe-4S] clusters per monomer.</text>
</comment>
<evidence type="ECO:0000256" key="4">
    <source>
        <dbReference type="ARBA" id="ARBA00022723"/>
    </source>
</evidence>
<evidence type="ECO:0000256" key="3">
    <source>
        <dbReference type="ARBA" id="ARBA00022694"/>
    </source>
</evidence>
<comment type="function">
    <text evidence="9">Catalyzes the conversion of epoxyqueuosine (oQ) to queuosine (Q), which is a hypermodified base found in the wobble positions of tRNA(Asp), tRNA(Asn), tRNA(His) and tRNA(Tyr).</text>
</comment>
<comment type="caution">
    <text evidence="9">Lacks conserved residue(s) required for the propagation of feature annotation.</text>
</comment>
<feature type="binding site" evidence="9">
    <location>
        <position position="193"/>
    </location>
    <ligand>
        <name>[4Fe-4S] cluster</name>
        <dbReference type="ChEBI" id="CHEBI:49883"/>
        <label>1</label>
    </ligand>
</feature>
<reference evidence="11 12" key="1">
    <citation type="submission" date="2024-02" db="EMBL/GenBank/DDBJ databases">
        <title>The whole genome sequence of five bacterial samples isolated from Abu Dhabi Sabkha-shore region.</title>
        <authorList>
            <person name="Sudalaimuthuasari N."/>
            <person name="Sarfraz B."/>
            <person name="Tuyisabe J.D."/>
            <person name="Mugisha Ntwali L.D.M."/>
            <person name="Ali A.I.A.A."/>
            <person name="Almansoori S.Z.A."/>
            <person name="Alajami H.S.A."/>
            <person name="Almeqbaali A.A.S."/>
            <person name="Kundu B."/>
            <person name="Saeed E.E."/>
            <person name="Sukumarinath V."/>
            <person name="Mishra A.K."/>
            <person name="Hazzouri K.M."/>
            <person name="Almaskari R."/>
            <person name="Sharma A.K."/>
            <person name="Amiri K.M.A."/>
        </authorList>
    </citation>
    <scope>NUCLEOTIDE SEQUENCE [LARGE SCALE GENOMIC DNA]</scope>
    <source>
        <strain evidence="12">kcgeb_sd</strain>
    </source>
</reference>
<keyword evidence="7 9" id="KW-0408">Iron</keyword>
<feature type="active site" description="Proton donor" evidence="9">
    <location>
        <position position="139"/>
    </location>
</feature>
<evidence type="ECO:0000256" key="2">
    <source>
        <dbReference type="ARBA" id="ARBA00022490"/>
    </source>
</evidence>
<evidence type="ECO:0000256" key="1">
    <source>
        <dbReference type="ARBA" id="ARBA00022485"/>
    </source>
</evidence>
<keyword evidence="4 9" id="KW-0479">Metal-binding</keyword>
<dbReference type="EMBL" id="CP144918">
    <property type="protein sequence ID" value="WWA48037.1"/>
    <property type="molecule type" value="Genomic_DNA"/>
</dbReference>
<dbReference type="RefSeq" id="WP_338446923.1">
    <property type="nucleotide sequence ID" value="NZ_CP144918.1"/>
</dbReference>
<feature type="binding site" evidence="9">
    <location>
        <position position="249"/>
    </location>
    <ligand>
        <name>[4Fe-4S] cluster</name>
        <dbReference type="ChEBI" id="CHEBI:49883"/>
        <label>2</label>
    </ligand>
</feature>
<feature type="domain" description="4Fe-4S ferredoxin-type" evidence="10">
    <location>
        <begin position="184"/>
        <end position="213"/>
    </location>
</feature>
<name>A0ABZ2D4W2_9SPHN</name>
<evidence type="ECO:0000259" key="10">
    <source>
        <dbReference type="PROSITE" id="PS51379"/>
    </source>
</evidence>
<dbReference type="PANTHER" id="PTHR30002">
    <property type="entry name" value="EPOXYQUEUOSINE REDUCTASE"/>
    <property type="match status" value="1"/>
</dbReference>
<dbReference type="PROSITE" id="PS51379">
    <property type="entry name" value="4FE4S_FER_2"/>
    <property type="match status" value="1"/>
</dbReference>
<feature type="binding site" evidence="9">
    <location>
        <begin position="246"/>
        <end position="247"/>
    </location>
    <ligand>
        <name>cob(II)alamin</name>
        <dbReference type="ChEBI" id="CHEBI:16304"/>
    </ligand>
</feature>
<dbReference type="SUPFAM" id="SSF46548">
    <property type="entry name" value="alpha-helical ferredoxin"/>
    <property type="match status" value="1"/>
</dbReference>
<feature type="binding site" evidence="9">
    <location>
        <position position="163"/>
    </location>
    <ligand>
        <name>cob(II)alamin</name>
        <dbReference type="ChEBI" id="CHEBI:16304"/>
    </ligand>
</feature>
<comment type="pathway">
    <text evidence="9">tRNA modification; tRNA-queuosine biosynthesis.</text>
</comment>
<feature type="binding site" evidence="9">
    <location>
        <position position="196"/>
    </location>
    <ligand>
        <name>[4Fe-4S] cluster</name>
        <dbReference type="ChEBI" id="CHEBI:49883"/>
        <label>1</label>
    </ligand>
</feature>
<dbReference type="InterPro" id="IPR017896">
    <property type="entry name" value="4Fe4S_Fe-S-bd"/>
</dbReference>
<keyword evidence="6 9" id="KW-0560">Oxidoreductase</keyword>
<keyword evidence="3 9" id="KW-0819">tRNA processing</keyword>
<evidence type="ECO:0000256" key="8">
    <source>
        <dbReference type="ARBA" id="ARBA00023014"/>
    </source>
</evidence>
<dbReference type="Pfam" id="PF08331">
    <property type="entry name" value="QueG_DUF1730"/>
    <property type="match status" value="1"/>
</dbReference>
<proteinExistence type="inferred from homology"/>
<evidence type="ECO:0000256" key="9">
    <source>
        <dbReference type="HAMAP-Rule" id="MF_00916"/>
    </source>
</evidence>
<keyword evidence="1 9" id="KW-0004">4Fe-4S</keyword>
<feature type="binding site" evidence="9">
    <location>
        <position position="246"/>
    </location>
    <ligand>
        <name>[4Fe-4S] cluster</name>
        <dbReference type="ChEBI" id="CHEBI:49883"/>
        <label>2</label>
    </ligand>
</feature>
<gene>
    <name evidence="9 11" type="primary">queG</name>
    <name evidence="11" type="ORF">V5F89_03775</name>
</gene>
<keyword evidence="9" id="KW-0170">Cobalt</keyword>
<keyword evidence="8 9" id="KW-0411">Iron-sulfur</keyword>
<comment type="cofactor">
    <cofactor evidence="9">
        <name>cob(II)alamin</name>
        <dbReference type="ChEBI" id="CHEBI:16304"/>
    </cofactor>
</comment>
<feature type="binding site" evidence="9">
    <location>
        <position position="63"/>
    </location>
    <ligand>
        <name>cob(II)alamin</name>
        <dbReference type="ChEBI" id="CHEBI:16304"/>
    </ligand>
</feature>
<dbReference type="GO" id="GO:0052693">
    <property type="term" value="F:epoxyqueuosine reductase activity"/>
    <property type="evidence" value="ECO:0007669"/>
    <property type="project" value="UniProtKB-EC"/>
</dbReference>
<dbReference type="InterPro" id="IPR013542">
    <property type="entry name" value="QueG_DUF1730"/>
</dbReference>
<dbReference type="Proteomes" id="UP001335183">
    <property type="component" value="Chromosome"/>
</dbReference>
<comment type="catalytic activity">
    <reaction evidence="9">
        <text>epoxyqueuosine(34) in tRNA + AH2 = queuosine(34) in tRNA + A + H2O</text>
        <dbReference type="Rhea" id="RHEA:32159"/>
        <dbReference type="Rhea" id="RHEA-COMP:18571"/>
        <dbReference type="Rhea" id="RHEA-COMP:18582"/>
        <dbReference type="ChEBI" id="CHEBI:13193"/>
        <dbReference type="ChEBI" id="CHEBI:15377"/>
        <dbReference type="ChEBI" id="CHEBI:17499"/>
        <dbReference type="ChEBI" id="CHEBI:194431"/>
        <dbReference type="ChEBI" id="CHEBI:194443"/>
        <dbReference type="EC" id="1.17.99.6"/>
    </reaction>
</comment>
<feature type="binding site" evidence="9">
    <location>
        <position position="203"/>
    </location>
    <ligand>
        <name>[4Fe-4S] cluster</name>
        <dbReference type="ChEBI" id="CHEBI:49883"/>
        <label>2</label>
    </ligand>
</feature>
<keyword evidence="5 9" id="KW-0671">Queuosine biosynthesis</keyword>
<dbReference type="InterPro" id="IPR004453">
    <property type="entry name" value="QueG"/>
</dbReference>
<feature type="binding site" evidence="9">
    <location>
        <position position="253"/>
    </location>
    <ligand>
        <name>[4Fe-4S] cluster</name>
        <dbReference type="ChEBI" id="CHEBI:49883"/>
        <label>1</label>
    </ligand>
</feature>
<dbReference type="NCBIfam" id="TIGR00276">
    <property type="entry name" value="tRNA epoxyqueuosine(34) reductase QueG"/>
    <property type="match status" value="1"/>
</dbReference>
<protein>
    <recommendedName>
        <fullName evidence="9">Epoxyqueuosine reductase</fullName>
        <ecNumber evidence="9">1.17.99.6</ecNumber>
    </recommendedName>
    <alternativeName>
        <fullName evidence="9">Queuosine biosynthesis protein QueG</fullName>
    </alternativeName>
</protein>
<accession>A0ABZ2D4W2</accession>
<dbReference type="HAMAP" id="MF_00916">
    <property type="entry name" value="QueG"/>
    <property type="match status" value="1"/>
</dbReference>
<keyword evidence="9" id="KW-0846">Cobalamin</keyword>
<organism evidence="11 12">
    <name type="scientific">Pelagerythrobacter marensis</name>
    <dbReference type="NCBI Taxonomy" id="543877"/>
    <lineage>
        <taxon>Bacteria</taxon>
        <taxon>Pseudomonadati</taxon>
        <taxon>Pseudomonadota</taxon>
        <taxon>Alphaproteobacteria</taxon>
        <taxon>Sphingomonadales</taxon>
        <taxon>Erythrobacteraceae</taxon>
        <taxon>Pelagerythrobacter</taxon>
    </lineage>
</organism>